<keyword evidence="1" id="KW-0547">Nucleotide-binding</keyword>
<keyword evidence="12" id="KW-1185">Reference proteome</keyword>
<evidence type="ECO:0000256" key="8">
    <source>
        <dbReference type="ARBA" id="ARBA00048988"/>
    </source>
</evidence>
<dbReference type="PANTHER" id="PTHR11070">
    <property type="entry name" value="UVRD / RECB / PCRA DNA HELICASE FAMILY MEMBER"/>
    <property type="match status" value="1"/>
</dbReference>
<dbReference type="EMBL" id="JBHMAX010000017">
    <property type="protein sequence ID" value="MFB9732375.1"/>
    <property type="molecule type" value="Genomic_DNA"/>
</dbReference>
<evidence type="ECO:0000256" key="2">
    <source>
        <dbReference type="ARBA" id="ARBA00022801"/>
    </source>
</evidence>
<keyword evidence="2" id="KW-0378">Hydrolase</keyword>
<reference evidence="11 12" key="1">
    <citation type="submission" date="2024-09" db="EMBL/GenBank/DDBJ databases">
        <authorList>
            <person name="Sun Q."/>
            <person name="Mori K."/>
        </authorList>
    </citation>
    <scope>NUCLEOTIDE SEQUENCE [LARGE SCALE GENOMIC DNA]</scope>
    <source>
        <strain evidence="11 12">JCM 12763</strain>
    </source>
</reference>
<comment type="catalytic activity">
    <reaction evidence="6">
        <text>Couples ATP hydrolysis with the unwinding of duplex DNA by translocating in the 3'-5' direction.</text>
        <dbReference type="EC" id="5.6.2.4"/>
    </reaction>
</comment>
<feature type="domain" description="UvrD-like helicase ATP-binding" evidence="9">
    <location>
        <begin position="10"/>
        <end position="64"/>
    </location>
</feature>
<proteinExistence type="predicted"/>
<evidence type="ECO:0000259" key="10">
    <source>
        <dbReference type="Pfam" id="PF13361"/>
    </source>
</evidence>
<name>A0ABV5V3R9_9MICO</name>
<dbReference type="PANTHER" id="PTHR11070:SF2">
    <property type="entry name" value="ATP-DEPENDENT DNA HELICASE SRS2"/>
    <property type="match status" value="1"/>
</dbReference>
<evidence type="ECO:0000256" key="7">
    <source>
        <dbReference type="ARBA" id="ARBA00034808"/>
    </source>
</evidence>
<dbReference type="SUPFAM" id="SSF52540">
    <property type="entry name" value="P-loop containing nucleoside triphosphate hydrolases"/>
    <property type="match status" value="1"/>
</dbReference>
<sequence length="407" mass="45074">MRPVPFEDLTTEQQQFARLPTTRHVAAIGAPGSGKTLVLLHRALQLIERGTAPERVLIVTYTNALEDYIAAGLHEFGLPRSMVISFDDLVRRQHRRITGRARQRRDKPAGRDRYERLRDEVHSLVSHEASSGLFDFEPPWDAVLVDEAQDLSATDISTLALLGRHVTVVLDGRQRLYERGGSTSDLLGALGLRYETTTLLSTFRCSENVIKIASSLAVDPEDRAALPAGVARRGAEITSLRVVAQSREEEEEHLKAALRARLDAHQTCAVLLPERRWAFGLAKALRNEFFVEDQSSLDLTSGAVKVLTYHSAKGLSFDSVFLPRLYEANYSSVARLGSRESLLFVALTRATSYLFLSTVAGLEVKEWSTLESVSTAHLAPPDPVGATSMRRVAAPLVKEADFLEDYL</sequence>
<dbReference type="Proteomes" id="UP001589613">
    <property type="component" value="Unassembled WGS sequence"/>
</dbReference>
<organism evidence="11 12">
    <name type="scientific">Ornithinimicrobium kibberense</name>
    <dbReference type="NCBI Taxonomy" id="282060"/>
    <lineage>
        <taxon>Bacteria</taxon>
        <taxon>Bacillati</taxon>
        <taxon>Actinomycetota</taxon>
        <taxon>Actinomycetes</taxon>
        <taxon>Micrococcales</taxon>
        <taxon>Ornithinimicrobiaceae</taxon>
        <taxon>Ornithinimicrobium</taxon>
    </lineage>
</organism>
<evidence type="ECO:0000256" key="6">
    <source>
        <dbReference type="ARBA" id="ARBA00034617"/>
    </source>
</evidence>
<accession>A0ABV5V3R9</accession>
<dbReference type="InterPro" id="IPR014017">
    <property type="entry name" value="DNA_helicase_UvrD-like_C"/>
</dbReference>
<dbReference type="Pfam" id="PF13361">
    <property type="entry name" value="UvrD_C"/>
    <property type="match status" value="1"/>
</dbReference>
<dbReference type="Pfam" id="PF00580">
    <property type="entry name" value="UvrD-helicase"/>
    <property type="match status" value="1"/>
</dbReference>
<comment type="catalytic activity">
    <reaction evidence="8">
        <text>ATP + H2O = ADP + phosphate + H(+)</text>
        <dbReference type="Rhea" id="RHEA:13065"/>
        <dbReference type="ChEBI" id="CHEBI:15377"/>
        <dbReference type="ChEBI" id="CHEBI:15378"/>
        <dbReference type="ChEBI" id="CHEBI:30616"/>
        <dbReference type="ChEBI" id="CHEBI:43474"/>
        <dbReference type="ChEBI" id="CHEBI:456216"/>
        <dbReference type="EC" id="5.6.2.4"/>
    </reaction>
</comment>
<dbReference type="InterPro" id="IPR000212">
    <property type="entry name" value="DNA_helicase_UvrD/REP"/>
</dbReference>
<evidence type="ECO:0000256" key="5">
    <source>
        <dbReference type="ARBA" id="ARBA00023235"/>
    </source>
</evidence>
<dbReference type="InterPro" id="IPR027417">
    <property type="entry name" value="P-loop_NTPase"/>
</dbReference>
<protein>
    <recommendedName>
        <fullName evidence="7">DNA 3'-5' helicase</fullName>
        <ecNumber evidence="7">5.6.2.4</ecNumber>
    </recommendedName>
</protein>
<keyword evidence="3" id="KW-0347">Helicase</keyword>
<evidence type="ECO:0000256" key="4">
    <source>
        <dbReference type="ARBA" id="ARBA00022840"/>
    </source>
</evidence>
<evidence type="ECO:0000259" key="9">
    <source>
        <dbReference type="Pfam" id="PF00580"/>
    </source>
</evidence>
<dbReference type="Gene3D" id="3.40.50.300">
    <property type="entry name" value="P-loop containing nucleotide triphosphate hydrolases"/>
    <property type="match status" value="2"/>
</dbReference>
<evidence type="ECO:0000256" key="1">
    <source>
        <dbReference type="ARBA" id="ARBA00022741"/>
    </source>
</evidence>
<comment type="caution">
    <text evidence="11">The sequence shown here is derived from an EMBL/GenBank/DDBJ whole genome shotgun (WGS) entry which is preliminary data.</text>
</comment>
<evidence type="ECO:0000256" key="3">
    <source>
        <dbReference type="ARBA" id="ARBA00022806"/>
    </source>
</evidence>
<keyword evidence="4" id="KW-0067">ATP-binding</keyword>
<keyword evidence="5" id="KW-0413">Isomerase</keyword>
<gene>
    <name evidence="11" type="ORF">ACFFN0_09995</name>
</gene>
<feature type="domain" description="UvrD-like helicase C-terminal" evidence="10">
    <location>
        <begin position="297"/>
        <end position="359"/>
    </location>
</feature>
<evidence type="ECO:0000313" key="12">
    <source>
        <dbReference type="Proteomes" id="UP001589613"/>
    </source>
</evidence>
<dbReference type="EC" id="5.6.2.4" evidence="7"/>
<evidence type="ECO:0000313" key="11">
    <source>
        <dbReference type="EMBL" id="MFB9732375.1"/>
    </source>
</evidence>
<dbReference type="RefSeq" id="WP_141338578.1">
    <property type="nucleotide sequence ID" value="NZ_JBHMAX010000017.1"/>
</dbReference>
<dbReference type="InterPro" id="IPR014016">
    <property type="entry name" value="UvrD-like_ATP-bd"/>
</dbReference>